<dbReference type="InterPro" id="IPR021144">
    <property type="entry name" value="UPF0597"/>
</dbReference>
<organism evidence="3 4">
    <name type="scientific">Synergistes jonesii</name>
    <dbReference type="NCBI Taxonomy" id="2754"/>
    <lineage>
        <taxon>Bacteria</taxon>
        <taxon>Thermotogati</taxon>
        <taxon>Synergistota</taxon>
        <taxon>Synergistia</taxon>
        <taxon>Synergistales</taxon>
        <taxon>Synergistaceae</taxon>
        <taxon>Synergistes</taxon>
    </lineage>
</organism>
<dbReference type="eggNOG" id="COG3681">
    <property type="taxonomic scope" value="Bacteria"/>
</dbReference>
<dbReference type="Pfam" id="PF03313">
    <property type="entry name" value="SDH_alpha"/>
    <property type="match status" value="1"/>
</dbReference>
<sequence>MLTLKEFLRSEVRPALGCTEPGSVALAVARACAELTDRDEIAAVRVTVSASIYKNGMAVGVPGTKGGRGNAIAAAMGAICGEPSLGLEVLAKSTAADLAKAEEWVRDERVTIYCDPDRSGVYILASVFTPGHKAVCLLENSHTHISRVYLDNELRYKADKNKASAAGFFDDFPAKLKDALKMAEEIDEEDVEFIWEGIEMNYKVAKSGLGAADPCADRGCMTGTTFGAALRDFGGAQLSAAAEIRSLASAAAEARMSGIRLPVMSSAGSGNHGITAILPVAALGRLEGKGEFETAKAVAVSHIATSFVKHNLGRLSPLCGCAVAAGAGAAAGMTYLLGGDFQQICTAMSLLLANIAGMFCDGAKESCALKVGSAAAEAYHAAKWALRGQKLAVPQGIFGATIEETVTNVSRLSLEGMRTADRVMIEILDKRHRPASVAY</sequence>
<reference evidence="3 4" key="1">
    <citation type="submission" date="2014-04" db="EMBL/GenBank/DDBJ databases">
        <title>Draft Genome Sequence of Synergistes jonesii.</title>
        <authorList>
            <person name="Coil D.A."/>
            <person name="Eisen J.A."/>
            <person name="Holland-Moritz H.E."/>
        </authorList>
    </citation>
    <scope>NUCLEOTIDE SEQUENCE [LARGE SCALE GENOMIC DNA]</scope>
    <source>
        <strain evidence="3 4">78-1</strain>
    </source>
</reference>
<dbReference type="PIRSF" id="PIRSF006054">
    <property type="entry name" value="UCP006054"/>
    <property type="match status" value="1"/>
</dbReference>
<accession>A0A073ITX9</accession>
<evidence type="ECO:0000256" key="1">
    <source>
        <dbReference type="HAMAP-Rule" id="MF_01845"/>
    </source>
</evidence>
<dbReference type="PANTHER" id="PTHR30501:SF2">
    <property type="entry name" value="UPF0597 PROTEIN YHAM"/>
    <property type="match status" value="1"/>
</dbReference>
<dbReference type="OrthoDB" id="41906at2"/>
<dbReference type="PATRIC" id="fig|2754.20.peg.2327"/>
<evidence type="ECO:0000313" key="4">
    <source>
        <dbReference type="Proteomes" id="UP000027665"/>
    </source>
</evidence>
<dbReference type="Proteomes" id="UP000027665">
    <property type="component" value="Unassembled WGS sequence"/>
</dbReference>
<comment type="caution">
    <text evidence="3">The sequence shown here is derived from an EMBL/GenBank/DDBJ whole genome shotgun (WGS) entry which is preliminary data.</text>
</comment>
<protein>
    <recommendedName>
        <fullName evidence="1">UPF0597 protein EH55_00040</fullName>
    </recommendedName>
</protein>
<comment type="similarity">
    <text evidence="1">Belongs to the UPF0597 family.</text>
</comment>
<name>A0A073ITX9_9BACT</name>
<dbReference type="AlphaFoldDB" id="A0A073ITX9"/>
<dbReference type="STRING" id="2754.EH55_00040"/>
<dbReference type="PANTHER" id="PTHR30501">
    <property type="entry name" value="UPF0597 PROTEIN YHAM"/>
    <property type="match status" value="1"/>
</dbReference>
<feature type="domain" description="Serine dehydratase-like alpha subunit" evidence="2">
    <location>
        <begin position="162"/>
        <end position="425"/>
    </location>
</feature>
<evidence type="ECO:0000259" key="2">
    <source>
        <dbReference type="Pfam" id="PF03313"/>
    </source>
</evidence>
<proteinExistence type="inferred from homology"/>
<dbReference type="InterPro" id="IPR005130">
    <property type="entry name" value="Ser_deHydtase-like_asu"/>
</dbReference>
<dbReference type="RefSeq" id="WP_037974782.1">
    <property type="nucleotide sequence ID" value="NZ_JMKI01000010.1"/>
</dbReference>
<dbReference type="GeneID" id="90982956"/>
<dbReference type="GO" id="GO:0080146">
    <property type="term" value="F:L-cysteine desulfhydrase activity"/>
    <property type="evidence" value="ECO:0007669"/>
    <property type="project" value="TreeGrafter"/>
</dbReference>
<dbReference type="HAMAP" id="MF_01845">
    <property type="entry name" value="UPF0597"/>
    <property type="match status" value="1"/>
</dbReference>
<evidence type="ECO:0000313" key="3">
    <source>
        <dbReference type="EMBL" id="KEJ92931.1"/>
    </source>
</evidence>
<dbReference type="EMBL" id="JMKI01000010">
    <property type="protein sequence ID" value="KEJ92931.1"/>
    <property type="molecule type" value="Genomic_DNA"/>
</dbReference>
<dbReference type="GO" id="GO:0019450">
    <property type="term" value="P:L-cysteine catabolic process to pyruvate"/>
    <property type="evidence" value="ECO:0007669"/>
    <property type="project" value="TreeGrafter"/>
</dbReference>
<gene>
    <name evidence="3" type="ORF">EH55_00040</name>
</gene>
<keyword evidence="4" id="KW-1185">Reference proteome</keyword>